<dbReference type="InterPro" id="IPR001633">
    <property type="entry name" value="EAL_dom"/>
</dbReference>
<dbReference type="CDD" id="cd01948">
    <property type="entry name" value="EAL"/>
    <property type="match status" value="1"/>
</dbReference>
<evidence type="ECO:0000259" key="4">
    <source>
        <dbReference type="PROSITE" id="PS50887"/>
    </source>
</evidence>
<evidence type="ECO:0000259" key="1">
    <source>
        <dbReference type="PROSITE" id="PS50112"/>
    </source>
</evidence>
<dbReference type="SMART" id="SM00267">
    <property type="entry name" value="GGDEF"/>
    <property type="match status" value="1"/>
</dbReference>
<dbReference type="InterPro" id="IPR000700">
    <property type="entry name" value="PAS-assoc_C"/>
</dbReference>
<dbReference type="PROSITE" id="PS50113">
    <property type="entry name" value="PAC"/>
    <property type="match status" value="1"/>
</dbReference>
<dbReference type="PROSITE" id="PS50112">
    <property type="entry name" value="PAS"/>
    <property type="match status" value="1"/>
</dbReference>
<dbReference type="SMART" id="SM00052">
    <property type="entry name" value="EAL"/>
    <property type="match status" value="1"/>
</dbReference>
<evidence type="ECO:0000313" key="6">
    <source>
        <dbReference type="Proteomes" id="UP000502041"/>
    </source>
</evidence>
<dbReference type="AlphaFoldDB" id="A0A6H2HE38"/>
<dbReference type="NCBIfam" id="TIGR00229">
    <property type="entry name" value="sensory_box"/>
    <property type="match status" value="1"/>
</dbReference>
<dbReference type="Pfam" id="PF13426">
    <property type="entry name" value="PAS_9"/>
    <property type="match status" value="1"/>
</dbReference>
<dbReference type="EMBL" id="CP051461">
    <property type="protein sequence ID" value="QJC58063.1"/>
    <property type="molecule type" value="Genomic_DNA"/>
</dbReference>
<proteinExistence type="predicted"/>
<feature type="domain" description="PAS" evidence="1">
    <location>
        <begin position="194"/>
        <end position="264"/>
    </location>
</feature>
<organism evidence="5 6">
    <name type="scientific">Polaromonas vacuolata</name>
    <dbReference type="NCBI Taxonomy" id="37448"/>
    <lineage>
        <taxon>Bacteria</taxon>
        <taxon>Pseudomonadati</taxon>
        <taxon>Pseudomonadota</taxon>
        <taxon>Betaproteobacteria</taxon>
        <taxon>Burkholderiales</taxon>
        <taxon>Comamonadaceae</taxon>
        <taxon>Polaromonas</taxon>
    </lineage>
</organism>
<dbReference type="Gene3D" id="3.30.70.270">
    <property type="match status" value="1"/>
</dbReference>
<dbReference type="SUPFAM" id="SSF55781">
    <property type="entry name" value="GAF domain-like"/>
    <property type="match status" value="1"/>
</dbReference>
<gene>
    <name evidence="5" type="ORF">HC248_03400</name>
</gene>
<dbReference type="PANTHER" id="PTHR44757:SF2">
    <property type="entry name" value="BIOFILM ARCHITECTURE MAINTENANCE PROTEIN MBAA"/>
    <property type="match status" value="1"/>
</dbReference>
<dbReference type="PROSITE" id="PS50883">
    <property type="entry name" value="EAL"/>
    <property type="match status" value="1"/>
</dbReference>
<protein>
    <submittedName>
        <fullName evidence="5">Putative signaling protein</fullName>
    </submittedName>
</protein>
<dbReference type="KEGG" id="pvac:HC248_03400"/>
<dbReference type="InterPro" id="IPR052155">
    <property type="entry name" value="Biofilm_reg_signaling"/>
</dbReference>
<dbReference type="Pfam" id="PF00563">
    <property type="entry name" value="EAL"/>
    <property type="match status" value="1"/>
</dbReference>
<dbReference type="PROSITE" id="PS50887">
    <property type="entry name" value="GGDEF"/>
    <property type="match status" value="1"/>
</dbReference>
<dbReference type="InterPro" id="IPR000160">
    <property type="entry name" value="GGDEF_dom"/>
</dbReference>
<dbReference type="InterPro" id="IPR043128">
    <property type="entry name" value="Rev_trsase/Diguanyl_cyclase"/>
</dbReference>
<dbReference type="Gene3D" id="3.30.450.20">
    <property type="entry name" value="PAS domain"/>
    <property type="match status" value="1"/>
</dbReference>
<dbReference type="Pfam" id="PF00990">
    <property type="entry name" value="GGDEF"/>
    <property type="match status" value="1"/>
</dbReference>
<dbReference type="Gene3D" id="3.20.20.450">
    <property type="entry name" value="EAL domain"/>
    <property type="match status" value="1"/>
</dbReference>
<dbReference type="FunFam" id="3.30.70.270:FF:000001">
    <property type="entry name" value="Diguanylate cyclase domain protein"/>
    <property type="match status" value="1"/>
</dbReference>
<dbReference type="SUPFAM" id="SSF55785">
    <property type="entry name" value="PYP-like sensor domain (PAS domain)"/>
    <property type="match status" value="1"/>
</dbReference>
<dbReference type="GO" id="GO:0003824">
    <property type="term" value="F:catalytic activity"/>
    <property type="evidence" value="ECO:0007669"/>
    <property type="project" value="UniProtKB-ARBA"/>
</dbReference>
<accession>A0A6H2HE38</accession>
<feature type="domain" description="GGDEF" evidence="4">
    <location>
        <begin position="351"/>
        <end position="484"/>
    </location>
</feature>
<dbReference type="CDD" id="cd00130">
    <property type="entry name" value="PAS"/>
    <property type="match status" value="1"/>
</dbReference>
<evidence type="ECO:0000259" key="2">
    <source>
        <dbReference type="PROSITE" id="PS50113"/>
    </source>
</evidence>
<dbReference type="InterPro" id="IPR029787">
    <property type="entry name" value="Nucleotide_cyclase"/>
</dbReference>
<dbReference type="InterPro" id="IPR000014">
    <property type="entry name" value="PAS"/>
</dbReference>
<dbReference type="PANTHER" id="PTHR44757">
    <property type="entry name" value="DIGUANYLATE CYCLASE DGCP"/>
    <property type="match status" value="1"/>
</dbReference>
<dbReference type="Proteomes" id="UP000502041">
    <property type="component" value="Chromosome"/>
</dbReference>
<feature type="domain" description="EAL" evidence="3">
    <location>
        <begin position="493"/>
        <end position="747"/>
    </location>
</feature>
<dbReference type="SUPFAM" id="SSF141868">
    <property type="entry name" value="EAL domain-like"/>
    <property type="match status" value="1"/>
</dbReference>
<evidence type="ECO:0000259" key="3">
    <source>
        <dbReference type="PROSITE" id="PS50883"/>
    </source>
</evidence>
<name>A0A6H2HE38_9BURK</name>
<keyword evidence="6" id="KW-1185">Reference proteome</keyword>
<dbReference type="CDD" id="cd01949">
    <property type="entry name" value="GGDEF"/>
    <property type="match status" value="1"/>
</dbReference>
<dbReference type="SMART" id="SM00091">
    <property type="entry name" value="PAS"/>
    <property type="match status" value="1"/>
</dbReference>
<dbReference type="InterPro" id="IPR035919">
    <property type="entry name" value="EAL_sf"/>
</dbReference>
<sequence>MIYYQGVTKRFYMSVSATGVYDLSIQLSACAQVFPMIKINALSTTSDSGVTASVPVALEIVAQNQSAVSQLLPDKAGRKLAQIRLQNHYRILKMLSDNAGLDSVLQAIVAYVETANSSLICSIRLADVNASQVYDWPTTPCLWESIVSIKGQVLGIFVISSAQVGQPDATALEFMKYGASLAAIVIEKKMAETELRLASSVFDHTHEGIMITDVNGAILKVNKTFTSITGFDMLDALGNTPRMLRSPNQAAELFPLMYETLAANGQWSGEICNRHKNGTDFTSKMTVSSVFDAAGQTVNYVAMFSDVTESTRHALQLKYIAHYDDLTGLPNRVLLADRLQQAIIQSNRFQRSVAVGFIDLDGFKAINDAWGHSTGDALLSVLALRMKAVLREGDTLARIGGDEFVVVLVDMTLEQDYQVVMERLLQAVSAPVQIGPQLLHVSASIGVTLYPADRSDPDLLMRHADQSMYQAKQLGRNRFHLFDVAEDVEIQTRQLSLEQIERALKNHELVLFYQPKINMRTQQLIGVEALIRWQHPERGLLLPVEFLPQIENHALSVTLGYWVIDTALAQMSQWQALGQNIPISVNVSARHLQHDLFVPQLQELLARYPLYQRDFLELELLETSALQDIVKVSSVLNACAAMGVRSALDDFGTGYSSLAHLKRLPSEVIKIDRHFVRDMLEDPDDLAIVKGIIGLSAAFCRDVIAEGVETYAHASLLIELGCLQGQGFGIARSMPADSFPNWLETWQQSAIWQA</sequence>
<feature type="domain" description="PAC" evidence="2">
    <location>
        <begin position="267"/>
        <end position="319"/>
    </location>
</feature>
<dbReference type="SUPFAM" id="SSF55073">
    <property type="entry name" value="Nucleotide cyclase"/>
    <property type="match status" value="1"/>
</dbReference>
<dbReference type="NCBIfam" id="TIGR00254">
    <property type="entry name" value="GGDEF"/>
    <property type="match status" value="1"/>
</dbReference>
<dbReference type="InterPro" id="IPR035965">
    <property type="entry name" value="PAS-like_dom_sf"/>
</dbReference>
<reference evidence="5 6" key="1">
    <citation type="submission" date="2020-04" db="EMBL/GenBank/DDBJ databases">
        <title>Complete genome of a Psychrophilic, Marine, Gas Vacuolate Bacterium Polaromonas vacuolata KCTC 22033T.</title>
        <authorList>
            <person name="Hwang K."/>
            <person name="Kim K.M."/>
        </authorList>
    </citation>
    <scope>NUCLEOTIDE SEQUENCE [LARGE SCALE GENOMIC DNA]</scope>
    <source>
        <strain evidence="5 6">KCTC 22033</strain>
    </source>
</reference>
<evidence type="ECO:0000313" key="5">
    <source>
        <dbReference type="EMBL" id="QJC58063.1"/>
    </source>
</evidence>